<evidence type="ECO:0000313" key="3">
    <source>
        <dbReference type="Proteomes" id="UP001328107"/>
    </source>
</evidence>
<sequence length="106" mass="11827">FMFPRTSSPSINSVSEVGFPLFLLLSPLGGAEAPVNHFRVHQANLFGLKCEALPFRTLVRDDACFFAINSPLRYSDGSDLCQKTMPTSTLHTGRVKDYVLKEMFLN</sequence>
<accession>A0AAN5IAA6</accession>
<feature type="non-terminal residue" evidence="1">
    <location>
        <position position="106"/>
    </location>
</feature>
<reference evidence="1" key="2">
    <citation type="submission" date="2023-06" db="EMBL/GenBank/DDBJ databases">
        <title>Genome assembly of Pristionchus species.</title>
        <authorList>
            <person name="Yoshida K."/>
            <person name="Sommer R.J."/>
        </authorList>
    </citation>
    <scope>NUCLEOTIDE SEQUENCE</scope>
    <source>
        <strain evidence="1">RS5460</strain>
    </source>
</reference>
<evidence type="ECO:0000313" key="2">
    <source>
        <dbReference type="EMBL" id="GMR57320.1"/>
    </source>
</evidence>
<reference evidence="3" key="1">
    <citation type="submission" date="2022-10" db="EMBL/GenBank/DDBJ databases">
        <title>Genome assembly of Pristionchus species.</title>
        <authorList>
            <person name="Yoshida K."/>
            <person name="Sommer R.J."/>
        </authorList>
    </citation>
    <scope>NUCLEOTIDE SEQUENCE [LARGE SCALE GENOMIC DNA]</scope>
    <source>
        <strain evidence="2 3">RS5460</strain>
    </source>
</reference>
<proteinExistence type="predicted"/>
<dbReference type="EMBL" id="BTRK01000006">
    <property type="protein sequence ID" value="GMR57314.1"/>
    <property type="molecule type" value="Genomic_DNA"/>
</dbReference>
<name>A0AAN5IAA6_9BILA</name>
<feature type="non-terminal residue" evidence="1">
    <location>
        <position position="1"/>
    </location>
</feature>
<dbReference type="Proteomes" id="UP001328107">
    <property type="component" value="Unassembled WGS sequence"/>
</dbReference>
<evidence type="ECO:0000313" key="1">
    <source>
        <dbReference type="EMBL" id="GMR57314.1"/>
    </source>
</evidence>
<dbReference type="AlphaFoldDB" id="A0AAN5IAA6"/>
<dbReference type="EMBL" id="BTRK01000006">
    <property type="protein sequence ID" value="GMR57320.1"/>
    <property type="molecule type" value="Genomic_DNA"/>
</dbReference>
<protein>
    <submittedName>
        <fullName evidence="1">Uncharacterized protein</fullName>
    </submittedName>
</protein>
<organism evidence="1 3">
    <name type="scientific">Pristionchus mayeri</name>
    <dbReference type="NCBI Taxonomy" id="1317129"/>
    <lineage>
        <taxon>Eukaryota</taxon>
        <taxon>Metazoa</taxon>
        <taxon>Ecdysozoa</taxon>
        <taxon>Nematoda</taxon>
        <taxon>Chromadorea</taxon>
        <taxon>Rhabditida</taxon>
        <taxon>Rhabditina</taxon>
        <taxon>Diplogasteromorpha</taxon>
        <taxon>Diplogasteroidea</taxon>
        <taxon>Neodiplogasteridae</taxon>
        <taxon>Pristionchus</taxon>
    </lineage>
</organism>
<gene>
    <name evidence="1" type="ORF">PMAYCL1PPCAC_27509</name>
    <name evidence="2" type="ORF">PMAYCL1PPCAC_27515</name>
</gene>
<keyword evidence="3" id="KW-1185">Reference proteome</keyword>
<comment type="caution">
    <text evidence="1">The sequence shown here is derived from an EMBL/GenBank/DDBJ whole genome shotgun (WGS) entry which is preliminary data.</text>
</comment>